<sequence>MMRNSHAVPTQEVAERRKSGLRIAVIHEWLEKHAGSEQVLEQILLCYPTADVFVVADFMPEKNRGFLKGHNVRASFIQKLPFARRHFRKFLGLMPLAVEQFDLTGYDLVISSHHAVAKGVITGPDQLHVSYVHSPMRYAWDLQARYLEERGLGWGGLGLYTRWLLHRLRNWDARSAAGVDLFVANSRYIARRVQKAWRREAIVLNPPVSVDKFRLSLDREDFYLVVSRFVPYKRIDLIAEAFSKMSDRRLVIVGEGEGDAAIRAAAAGCPNIEIRKPVRIDELVSLMGRARAFVFAAAEDFGIVMAEAQACGTPVIAYGVGGACDIVIAENAADPTGLLFAEQTAEAIVTAVRRFEQNRHRIHAETCRANAMRFSEEAFRRRFMEIVDEAVAARAGQPSAPADRIPMMRGTEAVMADHPDELRRHGLKDQVA</sequence>
<dbReference type="PANTHER" id="PTHR45947">
    <property type="entry name" value="SULFOQUINOVOSYL TRANSFERASE SQD2"/>
    <property type="match status" value="1"/>
</dbReference>
<organism evidence="2 3">
    <name type="scientific">Gluconacetobacter liquefaciens</name>
    <name type="common">Acetobacter liquefaciens</name>
    <dbReference type="NCBI Taxonomy" id="89584"/>
    <lineage>
        <taxon>Bacteria</taxon>
        <taxon>Pseudomonadati</taxon>
        <taxon>Pseudomonadota</taxon>
        <taxon>Alphaproteobacteria</taxon>
        <taxon>Acetobacterales</taxon>
        <taxon>Acetobacteraceae</taxon>
        <taxon>Gluconacetobacter</taxon>
    </lineage>
</organism>
<comment type="caution">
    <text evidence="2">The sequence shown here is derived from an EMBL/GenBank/DDBJ whole genome shotgun (WGS) entry which is preliminary data.</text>
</comment>
<dbReference type="InterPro" id="IPR050194">
    <property type="entry name" value="Glycosyltransferase_grp1"/>
</dbReference>
<dbReference type="Gene3D" id="3.40.50.2000">
    <property type="entry name" value="Glycogen Phosphorylase B"/>
    <property type="match status" value="2"/>
</dbReference>
<dbReference type="RefSeq" id="WP_307723114.1">
    <property type="nucleotide sequence ID" value="NZ_BJMI01000011.1"/>
</dbReference>
<dbReference type="PANTHER" id="PTHR45947:SF3">
    <property type="entry name" value="SULFOQUINOVOSYL TRANSFERASE SQD2"/>
    <property type="match status" value="1"/>
</dbReference>
<dbReference type="EMBL" id="QQAW01000007">
    <property type="protein sequence ID" value="RDI37127.1"/>
    <property type="molecule type" value="Genomic_DNA"/>
</dbReference>
<keyword evidence="2" id="KW-0808">Transferase</keyword>
<name>A0A370FZP8_GLULI</name>
<evidence type="ECO:0000259" key="1">
    <source>
        <dbReference type="Pfam" id="PF00534"/>
    </source>
</evidence>
<reference evidence="2 3" key="1">
    <citation type="submission" date="2018-07" db="EMBL/GenBank/DDBJ databases">
        <title>Genomic Encyclopedia of Type Strains, Phase IV (KMG-IV): sequencing the most valuable type-strain genomes for metagenomic binning, comparative biology and taxonomic classification.</title>
        <authorList>
            <person name="Goeker M."/>
        </authorList>
    </citation>
    <scope>NUCLEOTIDE SEQUENCE [LARGE SCALE GENOMIC DNA]</scope>
    <source>
        <strain evidence="2 3">DSM 5603</strain>
    </source>
</reference>
<dbReference type="Pfam" id="PF00534">
    <property type="entry name" value="Glycos_transf_1"/>
    <property type="match status" value="1"/>
</dbReference>
<dbReference type="Proteomes" id="UP000254958">
    <property type="component" value="Unassembled WGS sequence"/>
</dbReference>
<dbReference type="GO" id="GO:0016757">
    <property type="term" value="F:glycosyltransferase activity"/>
    <property type="evidence" value="ECO:0007669"/>
    <property type="project" value="InterPro"/>
</dbReference>
<gene>
    <name evidence="2" type="ORF">C7453_107174</name>
</gene>
<proteinExistence type="predicted"/>
<protein>
    <submittedName>
        <fullName evidence="2">Glycosyltransferase involved in cell wall biosynthesis</fullName>
    </submittedName>
</protein>
<dbReference type="AlphaFoldDB" id="A0A370FZP8"/>
<accession>A0A370FZP8</accession>
<dbReference type="InterPro" id="IPR001296">
    <property type="entry name" value="Glyco_trans_1"/>
</dbReference>
<dbReference type="SUPFAM" id="SSF53756">
    <property type="entry name" value="UDP-Glycosyltransferase/glycogen phosphorylase"/>
    <property type="match status" value="1"/>
</dbReference>
<evidence type="ECO:0000313" key="3">
    <source>
        <dbReference type="Proteomes" id="UP000254958"/>
    </source>
</evidence>
<evidence type="ECO:0000313" key="2">
    <source>
        <dbReference type="EMBL" id="RDI37127.1"/>
    </source>
</evidence>
<feature type="domain" description="Glycosyl transferase family 1" evidence="1">
    <location>
        <begin position="218"/>
        <end position="371"/>
    </location>
</feature>
<keyword evidence="3" id="KW-1185">Reference proteome</keyword>